<evidence type="ECO:0000313" key="1">
    <source>
        <dbReference type="EMBL" id="SEQ62205.1"/>
    </source>
</evidence>
<dbReference type="AlphaFoldDB" id="A0A1H9HIQ8"/>
<dbReference type="Proteomes" id="UP000199233">
    <property type="component" value="Unassembled WGS sequence"/>
</dbReference>
<protein>
    <submittedName>
        <fullName evidence="1">Uncharacterized protein</fullName>
    </submittedName>
</protein>
<dbReference type="EMBL" id="FOFS01000008">
    <property type="protein sequence ID" value="SEQ62205.1"/>
    <property type="molecule type" value="Genomic_DNA"/>
</dbReference>
<dbReference type="RefSeq" id="WP_177188964.1">
    <property type="nucleotide sequence ID" value="NZ_FOFS01000008.1"/>
</dbReference>
<name>A0A1H9HIQ8_9GAMM</name>
<dbReference type="STRING" id="489703.SAMN04488038_108192"/>
<organism evidence="1 2">
    <name type="scientific">Solimonas aquatica</name>
    <dbReference type="NCBI Taxonomy" id="489703"/>
    <lineage>
        <taxon>Bacteria</taxon>
        <taxon>Pseudomonadati</taxon>
        <taxon>Pseudomonadota</taxon>
        <taxon>Gammaproteobacteria</taxon>
        <taxon>Nevskiales</taxon>
        <taxon>Nevskiaceae</taxon>
        <taxon>Solimonas</taxon>
    </lineage>
</organism>
<gene>
    <name evidence="1" type="ORF">SAMN04488038_108192</name>
</gene>
<proteinExistence type="predicted"/>
<reference evidence="1 2" key="1">
    <citation type="submission" date="2016-10" db="EMBL/GenBank/DDBJ databases">
        <authorList>
            <person name="de Groot N.N."/>
        </authorList>
    </citation>
    <scope>NUCLEOTIDE SEQUENCE [LARGE SCALE GENOMIC DNA]</scope>
    <source>
        <strain evidence="1 2">DSM 25927</strain>
    </source>
</reference>
<sequence length="101" mass="11948">MSSRQRKLPLSKVWDATWRALGETPKKEPAYERRPFFIPSDQRSCRNCKHGRNVDRRDRDDPWFVCRLDEQARQSSLFGGSCVPEREATYCCERWASAHDE</sequence>
<keyword evidence="2" id="KW-1185">Reference proteome</keyword>
<evidence type="ECO:0000313" key="2">
    <source>
        <dbReference type="Proteomes" id="UP000199233"/>
    </source>
</evidence>
<accession>A0A1H9HIQ8</accession>